<dbReference type="RefSeq" id="XP_056056807.1">
    <property type="nucleotide sequence ID" value="XM_056202223.1"/>
</dbReference>
<sequence>MSLYLAPASEADADRFAAIEHAALPDDATSAALFPGPFASDGGPSRGDQLREHLRSDPDCRWVKVVDRALEEAPGARPGDAIVAFAVWYFWDKQGKPLPASVWGPGTNAAACELYFGGLDKRWEDDVGSKPHAYLKFVHTDPKHQRRGAGRMMMDWGTKEADDKGLASYVQASPEGRGLYAKYGFQLVDMFAVDLSPWGGPARDETAIMIRPVGAAHA</sequence>
<keyword evidence="3" id="KW-1185">Reference proteome</keyword>
<dbReference type="Proteomes" id="UP001144673">
    <property type="component" value="Unassembled WGS sequence"/>
</dbReference>
<dbReference type="GO" id="GO:0016747">
    <property type="term" value="F:acyltransferase activity, transferring groups other than amino-acyl groups"/>
    <property type="evidence" value="ECO:0007669"/>
    <property type="project" value="InterPro"/>
</dbReference>
<dbReference type="InterPro" id="IPR016181">
    <property type="entry name" value="Acyl_CoA_acyltransferase"/>
</dbReference>
<dbReference type="PANTHER" id="PTHR42791:SF14">
    <property type="entry name" value="N-ACETYLTRANSFERASE DOMAIN-CONTAINING PROTEIN"/>
    <property type="match status" value="1"/>
</dbReference>
<accession>A0A9W8QK95</accession>
<evidence type="ECO:0000313" key="3">
    <source>
        <dbReference type="Proteomes" id="UP001144673"/>
    </source>
</evidence>
<dbReference type="Pfam" id="PF00583">
    <property type="entry name" value="Acetyltransf_1"/>
    <property type="match status" value="1"/>
</dbReference>
<dbReference type="InterPro" id="IPR052523">
    <property type="entry name" value="Trichothecene_AcTrans"/>
</dbReference>
<dbReference type="AlphaFoldDB" id="A0A9W8QK95"/>
<dbReference type="KEGG" id="amus:LMH87_008966"/>
<feature type="domain" description="N-acetyltransferase" evidence="1">
    <location>
        <begin position="3"/>
        <end position="214"/>
    </location>
</feature>
<name>A0A9W8QK95_AKAMU</name>
<proteinExistence type="predicted"/>
<comment type="caution">
    <text evidence="2">The sequence shown here is derived from an EMBL/GenBank/DDBJ whole genome shotgun (WGS) entry which is preliminary data.</text>
</comment>
<dbReference type="CDD" id="cd04301">
    <property type="entry name" value="NAT_SF"/>
    <property type="match status" value="1"/>
</dbReference>
<reference evidence="2" key="1">
    <citation type="journal article" date="2023" name="Access Microbiol">
        <title>De-novo genome assembly for Akanthomyces muscarius, a biocontrol agent of insect agricultural pests.</title>
        <authorList>
            <person name="Erdos Z."/>
            <person name="Studholme D.J."/>
            <person name="Raymond B."/>
            <person name="Sharma M."/>
        </authorList>
    </citation>
    <scope>NUCLEOTIDE SEQUENCE</scope>
    <source>
        <strain evidence="2">Ve6</strain>
    </source>
</reference>
<dbReference type="SUPFAM" id="SSF55729">
    <property type="entry name" value="Acyl-CoA N-acyltransferases (Nat)"/>
    <property type="match status" value="1"/>
</dbReference>
<dbReference type="GeneID" id="80896125"/>
<evidence type="ECO:0000259" key="1">
    <source>
        <dbReference type="PROSITE" id="PS51186"/>
    </source>
</evidence>
<dbReference type="Gene3D" id="3.40.630.30">
    <property type="match status" value="1"/>
</dbReference>
<evidence type="ECO:0000313" key="2">
    <source>
        <dbReference type="EMBL" id="KAJ4158440.1"/>
    </source>
</evidence>
<protein>
    <recommendedName>
        <fullName evidence="1">N-acetyltransferase domain-containing protein</fullName>
    </recommendedName>
</protein>
<dbReference type="InterPro" id="IPR000182">
    <property type="entry name" value="GNAT_dom"/>
</dbReference>
<gene>
    <name evidence="2" type="ORF">LMH87_008966</name>
</gene>
<organism evidence="2 3">
    <name type="scientific">Akanthomyces muscarius</name>
    <name type="common">Entomopathogenic fungus</name>
    <name type="synonym">Lecanicillium muscarium</name>
    <dbReference type="NCBI Taxonomy" id="2231603"/>
    <lineage>
        <taxon>Eukaryota</taxon>
        <taxon>Fungi</taxon>
        <taxon>Dikarya</taxon>
        <taxon>Ascomycota</taxon>
        <taxon>Pezizomycotina</taxon>
        <taxon>Sordariomycetes</taxon>
        <taxon>Hypocreomycetidae</taxon>
        <taxon>Hypocreales</taxon>
        <taxon>Cordycipitaceae</taxon>
        <taxon>Akanthomyces</taxon>
    </lineage>
</organism>
<dbReference type="PROSITE" id="PS51186">
    <property type="entry name" value="GNAT"/>
    <property type="match status" value="1"/>
</dbReference>
<dbReference type="PANTHER" id="PTHR42791">
    <property type="entry name" value="GNAT FAMILY ACETYLTRANSFERASE"/>
    <property type="match status" value="1"/>
</dbReference>
<dbReference type="EMBL" id="JAJHUN010000006">
    <property type="protein sequence ID" value="KAJ4158440.1"/>
    <property type="molecule type" value="Genomic_DNA"/>
</dbReference>